<protein>
    <recommendedName>
        <fullName evidence="5">Antifreeze protein</fullName>
    </recommendedName>
</protein>
<reference evidence="3 4" key="1">
    <citation type="submission" date="2018-12" db="EMBL/GenBank/DDBJ databases">
        <authorList>
            <person name="Grouzdev D.S."/>
            <person name="Krutkina M.S."/>
        </authorList>
    </citation>
    <scope>NUCLEOTIDE SEQUENCE [LARGE SCALE GENOMIC DNA]</scope>
    <source>
        <strain evidence="3 4">RmlP026</strain>
    </source>
</reference>
<name>A0A4Q2U5Z0_9HYPH</name>
<evidence type="ECO:0000256" key="1">
    <source>
        <dbReference type="SAM" id="MobiDB-lite"/>
    </source>
</evidence>
<keyword evidence="4" id="KW-1185">Reference proteome</keyword>
<evidence type="ECO:0000313" key="3">
    <source>
        <dbReference type="EMBL" id="RYC31842.1"/>
    </source>
</evidence>
<evidence type="ECO:0008006" key="5">
    <source>
        <dbReference type="Google" id="ProtNLM"/>
    </source>
</evidence>
<accession>A0A4Q2U5Z0</accession>
<dbReference type="EMBL" id="QYBB01000011">
    <property type="protein sequence ID" value="RYC31842.1"/>
    <property type="molecule type" value="Genomic_DNA"/>
</dbReference>
<comment type="caution">
    <text evidence="3">The sequence shown here is derived from an EMBL/GenBank/DDBJ whole genome shotgun (WGS) entry which is preliminary data.</text>
</comment>
<feature type="compositionally biased region" description="Low complexity" evidence="1">
    <location>
        <begin position="76"/>
        <end position="92"/>
    </location>
</feature>
<feature type="region of interest" description="Disordered" evidence="1">
    <location>
        <begin position="64"/>
        <end position="92"/>
    </location>
</feature>
<organism evidence="3 4">
    <name type="scientific">Lichenibacterium minor</name>
    <dbReference type="NCBI Taxonomy" id="2316528"/>
    <lineage>
        <taxon>Bacteria</taxon>
        <taxon>Pseudomonadati</taxon>
        <taxon>Pseudomonadota</taxon>
        <taxon>Alphaproteobacteria</taxon>
        <taxon>Hyphomicrobiales</taxon>
        <taxon>Lichenihabitantaceae</taxon>
        <taxon>Lichenibacterium</taxon>
    </lineage>
</organism>
<sequence length="151" mass="15251">MPMTAVRVLLTAAGLAATALPARAAEPVMLQCGREYQAARAAGTLNGADWNGYRVACAERLKGAATPSPATPAPAPATNASAVRPGVPAPAAAAPAAAAEAGSGMAGMHARQKQCGAEWTAGKAALIAETPGLTWPKYWSRCNTRLKTTGR</sequence>
<feature type="signal peptide" evidence="2">
    <location>
        <begin position="1"/>
        <end position="24"/>
    </location>
</feature>
<feature type="chain" id="PRO_5020638438" description="Antifreeze protein" evidence="2">
    <location>
        <begin position="25"/>
        <end position="151"/>
    </location>
</feature>
<reference evidence="3 4" key="2">
    <citation type="submission" date="2019-02" db="EMBL/GenBank/DDBJ databases">
        <title>'Lichenibacterium ramalinii' gen. nov. sp. nov., 'Lichenibacterium minor' gen. nov. sp. nov.</title>
        <authorList>
            <person name="Pankratov T."/>
        </authorList>
    </citation>
    <scope>NUCLEOTIDE SEQUENCE [LARGE SCALE GENOMIC DNA]</scope>
    <source>
        <strain evidence="3 4">RmlP026</strain>
    </source>
</reference>
<evidence type="ECO:0000256" key="2">
    <source>
        <dbReference type="SAM" id="SignalP"/>
    </source>
</evidence>
<evidence type="ECO:0000313" key="4">
    <source>
        <dbReference type="Proteomes" id="UP000290759"/>
    </source>
</evidence>
<gene>
    <name evidence="3" type="ORF">D3273_12000</name>
</gene>
<proteinExistence type="predicted"/>
<keyword evidence="2" id="KW-0732">Signal</keyword>
<dbReference type="AlphaFoldDB" id="A0A4Q2U5Z0"/>
<dbReference type="Proteomes" id="UP000290759">
    <property type="component" value="Unassembled WGS sequence"/>
</dbReference>
<dbReference type="OrthoDB" id="8001261at2"/>